<name>A0ABS3R1P7_9ACTN</name>
<evidence type="ECO:0000313" key="3">
    <source>
        <dbReference type="Proteomes" id="UP000666915"/>
    </source>
</evidence>
<keyword evidence="1" id="KW-0472">Membrane</keyword>
<evidence type="ECO:0000256" key="1">
    <source>
        <dbReference type="SAM" id="Phobius"/>
    </source>
</evidence>
<keyword evidence="1" id="KW-1133">Transmembrane helix</keyword>
<dbReference type="EMBL" id="JAGEOK010000013">
    <property type="protein sequence ID" value="MBO2440178.1"/>
    <property type="molecule type" value="Genomic_DNA"/>
</dbReference>
<sequence length="78" mass="7821">MKPKSPTAGRARAAAALAVLAAVPHLAIVIAAGAALLALLAYAGIALPAVWSSSPARRRAARAVLSEVLGAPARRFRG</sequence>
<dbReference type="RefSeq" id="WP_208268543.1">
    <property type="nucleotide sequence ID" value="NZ_BAAAGM010000064.1"/>
</dbReference>
<reference evidence="2 3" key="1">
    <citation type="submission" date="2021-03" db="EMBL/GenBank/DDBJ databases">
        <authorList>
            <person name="Kanchanasin P."/>
            <person name="Saeng-In P."/>
            <person name="Phongsopitanun W."/>
            <person name="Yuki M."/>
            <person name="Kudo T."/>
            <person name="Ohkuma M."/>
            <person name="Tanasupawat S."/>
        </authorList>
    </citation>
    <scope>NUCLEOTIDE SEQUENCE [LARGE SCALE GENOMIC DNA]</scope>
    <source>
        <strain evidence="2 3">L46</strain>
    </source>
</reference>
<dbReference type="Proteomes" id="UP000666915">
    <property type="component" value="Unassembled WGS sequence"/>
</dbReference>
<keyword evidence="1" id="KW-0812">Transmembrane</keyword>
<accession>A0ABS3R1P7</accession>
<proteinExistence type="predicted"/>
<feature type="transmembrane region" description="Helical" evidence="1">
    <location>
        <begin position="12"/>
        <end position="45"/>
    </location>
</feature>
<evidence type="ECO:0000313" key="2">
    <source>
        <dbReference type="EMBL" id="MBO2440178.1"/>
    </source>
</evidence>
<gene>
    <name evidence="2" type="ORF">J4557_21855</name>
</gene>
<organism evidence="2 3">
    <name type="scientific">Actinomadura nitritigenes</name>
    <dbReference type="NCBI Taxonomy" id="134602"/>
    <lineage>
        <taxon>Bacteria</taxon>
        <taxon>Bacillati</taxon>
        <taxon>Actinomycetota</taxon>
        <taxon>Actinomycetes</taxon>
        <taxon>Streptosporangiales</taxon>
        <taxon>Thermomonosporaceae</taxon>
        <taxon>Actinomadura</taxon>
    </lineage>
</organism>
<protein>
    <submittedName>
        <fullName evidence="2">Uncharacterized protein</fullName>
    </submittedName>
</protein>
<keyword evidence="3" id="KW-1185">Reference proteome</keyword>
<comment type="caution">
    <text evidence="2">The sequence shown here is derived from an EMBL/GenBank/DDBJ whole genome shotgun (WGS) entry which is preliminary data.</text>
</comment>